<comment type="similarity">
    <text evidence="1">Belongs to the 'phage' integrase family.</text>
</comment>
<dbReference type="GO" id="GO:0015074">
    <property type="term" value="P:DNA integration"/>
    <property type="evidence" value="ECO:0007669"/>
    <property type="project" value="UniProtKB-KW"/>
</dbReference>
<evidence type="ECO:0000256" key="4">
    <source>
        <dbReference type="ARBA" id="ARBA00023172"/>
    </source>
</evidence>
<gene>
    <name evidence="6" type="ORF">RLDS_19330</name>
</gene>
<dbReference type="InterPro" id="IPR011010">
    <property type="entry name" value="DNA_brk_join_enz"/>
</dbReference>
<dbReference type="Gene3D" id="3.30.160.390">
    <property type="entry name" value="Integrase, DNA-binding domain"/>
    <property type="match status" value="1"/>
</dbReference>
<dbReference type="Pfam" id="PF13356">
    <property type="entry name" value="Arm-DNA-bind_3"/>
    <property type="match status" value="1"/>
</dbReference>
<evidence type="ECO:0000313" key="7">
    <source>
        <dbReference type="Proteomes" id="UP000015531"/>
    </source>
</evidence>
<reference evidence="6 7" key="1">
    <citation type="journal article" date="2013" name="Genome Announc.">
        <title>Draft Genome Sequence of Sphingobium lactosutens Strain DS20T, Isolated from a Hexachlorocyclohexane Dumpsite.</title>
        <authorList>
            <person name="Kumar R."/>
            <person name="Dwivedi V."/>
            <person name="Negi V."/>
            <person name="Khurana J.P."/>
            <person name="Lal R."/>
        </authorList>
    </citation>
    <scope>NUCLEOTIDE SEQUENCE [LARGE SCALE GENOMIC DNA]</scope>
    <source>
        <strain evidence="6 7">DS20</strain>
    </source>
</reference>
<evidence type="ECO:0000259" key="5">
    <source>
        <dbReference type="PROSITE" id="PS51898"/>
    </source>
</evidence>
<dbReference type="Gene3D" id="1.10.150.130">
    <property type="match status" value="1"/>
</dbReference>
<dbReference type="GO" id="GO:0003677">
    <property type="term" value="F:DNA binding"/>
    <property type="evidence" value="ECO:0007669"/>
    <property type="project" value="UniProtKB-KW"/>
</dbReference>
<protein>
    <submittedName>
        <fullName evidence="6">Integrase</fullName>
    </submittedName>
</protein>
<keyword evidence="2" id="KW-0229">DNA integration</keyword>
<dbReference type="InterPro" id="IPR025166">
    <property type="entry name" value="Integrase_DNA_bind_dom"/>
</dbReference>
<name>T0H8H4_9SPHN</name>
<organism evidence="6 7">
    <name type="scientific">Sphingobium lactosutens DS20</name>
    <dbReference type="NCBI Taxonomy" id="1331060"/>
    <lineage>
        <taxon>Bacteria</taxon>
        <taxon>Pseudomonadati</taxon>
        <taxon>Pseudomonadota</taxon>
        <taxon>Alphaproteobacteria</taxon>
        <taxon>Sphingomonadales</taxon>
        <taxon>Sphingomonadaceae</taxon>
        <taxon>Sphingobium</taxon>
    </lineage>
</organism>
<dbReference type="InterPro" id="IPR002104">
    <property type="entry name" value="Integrase_catalytic"/>
</dbReference>
<dbReference type="CDD" id="cd00801">
    <property type="entry name" value="INT_P4_C"/>
    <property type="match status" value="1"/>
</dbReference>
<evidence type="ECO:0000256" key="2">
    <source>
        <dbReference type="ARBA" id="ARBA00022908"/>
    </source>
</evidence>
<dbReference type="InterPro" id="IPR053876">
    <property type="entry name" value="Phage_int_M"/>
</dbReference>
<dbReference type="eggNOG" id="COG0582">
    <property type="taxonomic scope" value="Bacteria"/>
</dbReference>
<dbReference type="OrthoDB" id="7388552at2"/>
<proteinExistence type="inferred from homology"/>
<dbReference type="InterPro" id="IPR010998">
    <property type="entry name" value="Integrase_recombinase_N"/>
</dbReference>
<evidence type="ECO:0000313" key="6">
    <source>
        <dbReference type="EMBL" id="EQB12656.1"/>
    </source>
</evidence>
<feature type="domain" description="Tyr recombinase" evidence="5">
    <location>
        <begin position="200"/>
        <end position="395"/>
    </location>
</feature>
<dbReference type="AlphaFoldDB" id="T0H8H4"/>
<dbReference type="PANTHER" id="PTHR30629">
    <property type="entry name" value="PROPHAGE INTEGRASE"/>
    <property type="match status" value="1"/>
</dbReference>
<dbReference type="Pfam" id="PF22022">
    <property type="entry name" value="Phage_int_M"/>
    <property type="match status" value="1"/>
</dbReference>
<evidence type="ECO:0000256" key="1">
    <source>
        <dbReference type="ARBA" id="ARBA00008857"/>
    </source>
</evidence>
<dbReference type="SUPFAM" id="SSF56349">
    <property type="entry name" value="DNA breaking-rejoining enzymes"/>
    <property type="match status" value="1"/>
</dbReference>
<keyword evidence="7" id="KW-1185">Reference proteome</keyword>
<accession>T0H8H4</accession>
<dbReference type="GO" id="GO:0006310">
    <property type="term" value="P:DNA recombination"/>
    <property type="evidence" value="ECO:0007669"/>
    <property type="project" value="UniProtKB-KW"/>
</dbReference>
<dbReference type="Gene3D" id="1.10.443.10">
    <property type="entry name" value="Intergrase catalytic core"/>
    <property type="match status" value="1"/>
</dbReference>
<dbReference type="InterPro" id="IPR013762">
    <property type="entry name" value="Integrase-like_cat_sf"/>
</dbReference>
<evidence type="ECO:0000256" key="3">
    <source>
        <dbReference type="ARBA" id="ARBA00023125"/>
    </source>
</evidence>
<dbReference type="InterPro" id="IPR050808">
    <property type="entry name" value="Phage_Integrase"/>
</dbReference>
<dbReference type="RefSeq" id="WP_021227421.1">
    <property type="nucleotide sequence ID" value="NZ_ATDP01000102.1"/>
</dbReference>
<keyword evidence="4" id="KW-0233">DNA recombination</keyword>
<sequence>MLTDTACRKASATGAAYRLSDTLGLFLYVTPTGHRSWRMGYWFAQVKKRLVLGSYPEMSLQEARAARDEARKLIAAGSDPAVVKKQRAAARLIQAQATFKVIATSWLDEQRPRWNGKHAKNVEEALARDFYPHFGSLPIVEITKPMVVQRLKAIEQRGAIETAKRHRQRIEEIFAHAEALGYDVKNPADVRKALRPLVRKHWPALTKIADLRRMLLTVEALPAHPISKLASRFIALTAMRPGVVQLLPWAELPDDDAEDPLWVIPAERMKLSLERKQQDTYDHVVPLSRQAMDVLKTLRVMTGHGTYAFPSARSMRRPISDSTVSKLYRDSGYQGRHVPHGWRSSFSTIMNERAMVGDRPGDRVVIDIMLAHMQEGTEPIYNRAAYMPRRREIAQEWADLLLDGLPAPAALLTLPRR</sequence>
<dbReference type="EMBL" id="ATDP01000102">
    <property type="protein sequence ID" value="EQB12656.1"/>
    <property type="molecule type" value="Genomic_DNA"/>
</dbReference>
<dbReference type="Pfam" id="PF00589">
    <property type="entry name" value="Phage_integrase"/>
    <property type="match status" value="1"/>
</dbReference>
<comment type="caution">
    <text evidence="6">The sequence shown here is derived from an EMBL/GenBank/DDBJ whole genome shotgun (WGS) entry which is preliminary data.</text>
</comment>
<dbReference type="PROSITE" id="PS51898">
    <property type="entry name" value="TYR_RECOMBINASE"/>
    <property type="match status" value="1"/>
</dbReference>
<dbReference type="PATRIC" id="fig|1331060.3.peg.3738"/>
<dbReference type="Proteomes" id="UP000015531">
    <property type="component" value="Unassembled WGS sequence"/>
</dbReference>
<dbReference type="PANTHER" id="PTHR30629:SF2">
    <property type="entry name" value="PROPHAGE INTEGRASE INTS-RELATED"/>
    <property type="match status" value="1"/>
</dbReference>
<dbReference type="InterPro" id="IPR038488">
    <property type="entry name" value="Integrase_DNA-bd_sf"/>
</dbReference>
<keyword evidence="3" id="KW-0238">DNA-binding</keyword>